<dbReference type="Proteomes" id="UP000240535">
    <property type="component" value="Unassembled WGS sequence"/>
</dbReference>
<reference evidence="3" key="1">
    <citation type="submission" date="2017-10" db="EMBL/GenBank/DDBJ databases">
        <title>Campylobacter species from seals.</title>
        <authorList>
            <person name="Gilbert M.J."/>
            <person name="Zomer A.L."/>
            <person name="Timmerman A.J."/>
            <person name="Duim B."/>
            <person name="Wagenaar J.A."/>
        </authorList>
    </citation>
    <scope>NUCLEOTIDE SEQUENCE [LARGE SCALE GENOMIC DNA]</scope>
    <source>
        <strain evidence="3">17S00004-5</strain>
    </source>
</reference>
<keyword evidence="3" id="KW-1185">Reference proteome</keyword>
<protein>
    <submittedName>
        <fullName evidence="2">Damage-inducible protein CinA</fullName>
    </submittedName>
</protein>
<proteinExistence type="predicted"/>
<dbReference type="OrthoDB" id="9801454at2"/>
<name>A0A2P8R0J3_9BACT</name>
<dbReference type="RefSeq" id="WP_106871499.1">
    <property type="nucleotide sequence ID" value="NZ_CP053841.1"/>
</dbReference>
<dbReference type="NCBIfam" id="TIGR00199">
    <property type="entry name" value="PncC_domain"/>
    <property type="match status" value="1"/>
</dbReference>
<comment type="caution">
    <text evidence="2">The sequence shown here is derived from an EMBL/GenBank/DDBJ whole genome shotgun (WGS) entry which is preliminary data.</text>
</comment>
<feature type="domain" description="CinA C-terminal" evidence="1">
    <location>
        <begin position="211"/>
        <end position="359"/>
    </location>
</feature>
<dbReference type="Gene3D" id="3.90.950.20">
    <property type="entry name" value="CinA-like"/>
    <property type="match status" value="1"/>
</dbReference>
<dbReference type="InterPro" id="IPR008136">
    <property type="entry name" value="CinA_C"/>
</dbReference>
<evidence type="ECO:0000313" key="3">
    <source>
        <dbReference type="Proteomes" id="UP000240535"/>
    </source>
</evidence>
<dbReference type="AlphaFoldDB" id="A0A2P8R0J3"/>
<dbReference type="EMBL" id="PDHH01000004">
    <property type="protein sequence ID" value="PSM52011.1"/>
    <property type="molecule type" value="Genomic_DNA"/>
</dbReference>
<organism evidence="2 3">
    <name type="scientific">Campylobacter blaseri</name>
    <dbReference type="NCBI Taxonomy" id="2042961"/>
    <lineage>
        <taxon>Bacteria</taxon>
        <taxon>Pseudomonadati</taxon>
        <taxon>Campylobacterota</taxon>
        <taxon>Epsilonproteobacteria</taxon>
        <taxon>Campylobacterales</taxon>
        <taxon>Campylobacteraceae</taxon>
        <taxon>Campylobacter</taxon>
    </lineage>
</organism>
<evidence type="ECO:0000259" key="1">
    <source>
        <dbReference type="Pfam" id="PF02464"/>
    </source>
</evidence>
<evidence type="ECO:0000313" key="2">
    <source>
        <dbReference type="EMBL" id="PSM52011.1"/>
    </source>
</evidence>
<dbReference type="InterPro" id="IPR036653">
    <property type="entry name" value="CinA-like_C"/>
</dbReference>
<dbReference type="SUPFAM" id="SSF142433">
    <property type="entry name" value="CinA-like"/>
    <property type="match status" value="1"/>
</dbReference>
<dbReference type="Pfam" id="PF02464">
    <property type="entry name" value="CinA"/>
    <property type="match status" value="1"/>
</dbReference>
<gene>
    <name evidence="2" type="ORF">CQ405_05455</name>
</gene>
<accession>A0A2P8R0J3</accession>
<sequence length="367" mass="41256">MRSIILIIGEDIRANTSFLNYIFKEYVKNYKELDDLKFIDKNNKNLSDIFDKLSRDYENIFVFASNETYHLVARVLATLTNDVLKLEKDNQTLAPSLSKKMERDSFLINYKDININVLKVEALQKLPKFLISPTKDSLYFYIFGYEISMIKNNLEDLLSKFEVELDIAQYSNYIIRAKATKNKFGDLSGFTKSICRLFNEQIIKNDCIFEFAVKNLRKIGAKISIAESLTGGLIASKICEIDGASEVFGGSLVTYSNEIKNIWLGVSEDILNTYGAVSKQCLEAMLDGTLEKSGASFAIAASGIAGPSGGSKELPVGTVFIGIKSSDGKKIIREYHLDGDRNYIREESANIAISMLIEFCANLFFFL</sequence>